<keyword evidence="1" id="KW-0732">Signal</keyword>
<reference evidence="2" key="1">
    <citation type="journal article" date="2023" name="Nat. Commun.">
        <title>Diploid and tetraploid genomes of Acorus and the evolution of monocots.</title>
        <authorList>
            <person name="Ma L."/>
            <person name="Liu K.W."/>
            <person name="Li Z."/>
            <person name="Hsiao Y.Y."/>
            <person name="Qi Y."/>
            <person name="Fu T."/>
            <person name="Tang G.D."/>
            <person name="Zhang D."/>
            <person name="Sun W.H."/>
            <person name="Liu D.K."/>
            <person name="Li Y."/>
            <person name="Chen G.Z."/>
            <person name="Liu X.D."/>
            <person name="Liao X.Y."/>
            <person name="Jiang Y.T."/>
            <person name="Yu X."/>
            <person name="Hao Y."/>
            <person name="Huang J."/>
            <person name="Zhao X.W."/>
            <person name="Ke S."/>
            <person name="Chen Y.Y."/>
            <person name="Wu W.L."/>
            <person name="Hsu J.L."/>
            <person name="Lin Y.F."/>
            <person name="Huang M.D."/>
            <person name="Li C.Y."/>
            <person name="Huang L."/>
            <person name="Wang Z.W."/>
            <person name="Zhao X."/>
            <person name="Zhong W.Y."/>
            <person name="Peng D.H."/>
            <person name="Ahmad S."/>
            <person name="Lan S."/>
            <person name="Zhang J.S."/>
            <person name="Tsai W.C."/>
            <person name="Van de Peer Y."/>
            <person name="Liu Z.J."/>
        </authorList>
    </citation>
    <scope>NUCLEOTIDE SEQUENCE</scope>
    <source>
        <strain evidence="2">CP</strain>
    </source>
</reference>
<protein>
    <submittedName>
        <fullName evidence="2">Receptor-like protein kinase FERONIA</fullName>
    </submittedName>
</protein>
<proteinExistence type="predicted"/>
<dbReference type="Gene3D" id="2.60.120.430">
    <property type="entry name" value="Galactose-binding lectin"/>
    <property type="match status" value="1"/>
</dbReference>
<gene>
    <name evidence="2" type="primary">FER</name>
    <name evidence="2" type="ORF">QJS10_CPB21g01681</name>
</gene>
<keyword evidence="3" id="KW-1185">Reference proteome</keyword>
<name>A0AAV9C6K7_ACOCL</name>
<evidence type="ECO:0000313" key="2">
    <source>
        <dbReference type="EMBL" id="KAK1284214.1"/>
    </source>
</evidence>
<dbReference type="PANTHER" id="PTHR34590:SF5">
    <property type="entry name" value="OS04G0586500 PROTEIN"/>
    <property type="match status" value="1"/>
</dbReference>
<reference evidence="2" key="2">
    <citation type="submission" date="2023-06" db="EMBL/GenBank/DDBJ databases">
        <authorList>
            <person name="Ma L."/>
            <person name="Liu K.-W."/>
            <person name="Li Z."/>
            <person name="Hsiao Y.-Y."/>
            <person name="Qi Y."/>
            <person name="Fu T."/>
            <person name="Tang G."/>
            <person name="Zhang D."/>
            <person name="Sun W.-H."/>
            <person name="Liu D.-K."/>
            <person name="Li Y."/>
            <person name="Chen G.-Z."/>
            <person name="Liu X.-D."/>
            <person name="Liao X.-Y."/>
            <person name="Jiang Y.-T."/>
            <person name="Yu X."/>
            <person name="Hao Y."/>
            <person name="Huang J."/>
            <person name="Zhao X.-W."/>
            <person name="Ke S."/>
            <person name="Chen Y.-Y."/>
            <person name="Wu W.-L."/>
            <person name="Hsu J.-L."/>
            <person name="Lin Y.-F."/>
            <person name="Huang M.-D."/>
            <person name="Li C.-Y."/>
            <person name="Huang L."/>
            <person name="Wang Z.-W."/>
            <person name="Zhao X."/>
            <person name="Zhong W.-Y."/>
            <person name="Peng D.-H."/>
            <person name="Ahmad S."/>
            <person name="Lan S."/>
            <person name="Zhang J.-S."/>
            <person name="Tsai W.-C."/>
            <person name="Van De Peer Y."/>
            <person name="Liu Z.-J."/>
        </authorList>
    </citation>
    <scope>NUCLEOTIDE SEQUENCE</scope>
    <source>
        <strain evidence="2">CP</strain>
        <tissue evidence="2">Leaves</tissue>
    </source>
</reference>
<keyword evidence="2" id="KW-0808">Transferase</keyword>
<accession>A0AAV9C6K7</accession>
<keyword evidence="2" id="KW-0418">Kinase</keyword>
<dbReference type="AlphaFoldDB" id="A0AAV9C6K7"/>
<dbReference type="GO" id="GO:0004714">
    <property type="term" value="F:transmembrane receptor protein tyrosine kinase activity"/>
    <property type="evidence" value="ECO:0007669"/>
    <property type="project" value="InterPro"/>
</dbReference>
<feature type="chain" id="PRO_5043653506" evidence="1">
    <location>
        <begin position="24"/>
        <end position="142"/>
    </location>
</feature>
<feature type="signal peptide" evidence="1">
    <location>
        <begin position="1"/>
        <end position="23"/>
    </location>
</feature>
<dbReference type="FunFam" id="2.60.120.430:FF:000003">
    <property type="entry name" value="FERONIA receptor-like kinase"/>
    <property type="match status" value="1"/>
</dbReference>
<dbReference type="Proteomes" id="UP001180020">
    <property type="component" value="Unassembled WGS sequence"/>
</dbReference>
<sequence length="142" mass="15995">MAAAGRAMSARAMLLASIPYMTARIFQIPYTYSFPVIPDRKFVRLYFYPLNYTNPNFVVSDSFFSVSIGPHTLLNNFNPLLTTQAITKEFSINISTNTLNLTFTPSSVKNKPFAFINGIEIVSTPQILPMPSTHFSWSGRRD</sequence>
<dbReference type="InterPro" id="IPR045272">
    <property type="entry name" value="ANXUR1/2-like"/>
</dbReference>
<evidence type="ECO:0000256" key="1">
    <source>
        <dbReference type="SAM" id="SignalP"/>
    </source>
</evidence>
<organism evidence="2 3">
    <name type="scientific">Acorus calamus</name>
    <name type="common">Sweet flag</name>
    <dbReference type="NCBI Taxonomy" id="4465"/>
    <lineage>
        <taxon>Eukaryota</taxon>
        <taxon>Viridiplantae</taxon>
        <taxon>Streptophyta</taxon>
        <taxon>Embryophyta</taxon>
        <taxon>Tracheophyta</taxon>
        <taxon>Spermatophyta</taxon>
        <taxon>Magnoliopsida</taxon>
        <taxon>Liliopsida</taxon>
        <taxon>Acoraceae</taxon>
        <taxon>Acorus</taxon>
    </lineage>
</organism>
<dbReference type="PANTHER" id="PTHR34590">
    <property type="entry name" value="OS03G0124300 PROTEIN-RELATED"/>
    <property type="match status" value="1"/>
</dbReference>
<dbReference type="EMBL" id="JAUJYO010000021">
    <property type="protein sequence ID" value="KAK1284214.1"/>
    <property type="molecule type" value="Genomic_DNA"/>
</dbReference>
<keyword evidence="2" id="KW-0675">Receptor</keyword>
<evidence type="ECO:0000313" key="3">
    <source>
        <dbReference type="Proteomes" id="UP001180020"/>
    </source>
</evidence>
<comment type="caution">
    <text evidence="2">The sequence shown here is derived from an EMBL/GenBank/DDBJ whole genome shotgun (WGS) entry which is preliminary data.</text>
</comment>